<dbReference type="InterPro" id="IPR020568">
    <property type="entry name" value="Ribosomal_Su5_D2-typ_SF"/>
</dbReference>
<dbReference type="Gene3D" id="3.30.230.10">
    <property type="match status" value="1"/>
</dbReference>
<dbReference type="OrthoDB" id="116110at2157"/>
<evidence type="ECO:0000313" key="10">
    <source>
        <dbReference type="EMBL" id="GGI77223.1"/>
    </source>
</evidence>
<feature type="domain" description="GHMP kinase C-terminal" evidence="7">
    <location>
        <begin position="331"/>
        <end position="397"/>
    </location>
</feature>
<dbReference type="AlphaFoldDB" id="A0A830E1H6"/>
<dbReference type="PANTHER" id="PTHR10457">
    <property type="entry name" value="MEVALONATE KINASE/GALACTOKINASE"/>
    <property type="match status" value="1"/>
</dbReference>
<dbReference type="Proteomes" id="UP001060771">
    <property type="component" value="Chromosome"/>
</dbReference>
<sequence length="419" mass="46338">MTANMAIKEFREFFNEEPALVASAPGRLDFLNTHQDYKGLPVVAVGINLRTYTAISLSQGNFVVASGNLRDEGVKFIDEFSQSNVGLVNSKWFGNYVRALVMAFMRRGYGIRPFRAWIRSNVPMSSGLGSSGTLLVSLSSAISALNGLNLDRKLIAEIAYEAEHDIMGVPCGRLDQYAAAFGDIVVIETKPPYNVTTLPRLGGVFLVIDTGIRHSTADIHPKRQLEIDEGLNKLLSMDLPRNLRNKLGAHYWEVRWDEVIEDEIAPFISELRDASRRRMLYTLRANESTKLALRVIRGETVGITEIERALGLSEAEVDSLLSSYDWREAFVGRIMTYQHRLLSEYYDVSLPAIDELVNFLVSEGAYGAKLSGAGLGGSVIALVRDEDKAKDLLNKVLSRGLAPRGWIVSIDSGVAIHGQ</sequence>
<dbReference type="PRINTS" id="PR00959">
    <property type="entry name" value="MEVGALKINASE"/>
</dbReference>
<dbReference type="InterPro" id="IPR013750">
    <property type="entry name" value="GHMP_kinase_C_dom"/>
</dbReference>
<dbReference type="Pfam" id="PF00288">
    <property type="entry name" value="GHMP_kinases_N"/>
    <property type="match status" value="1"/>
</dbReference>
<dbReference type="InterPro" id="IPR036554">
    <property type="entry name" value="GHMP_kinase_C_sf"/>
</dbReference>
<dbReference type="RefSeq" id="WP_188603173.1">
    <property type="nucleotide sequence ID" value="NZ_AP026830.1"/>
</dbReference>
<evidence type="ECO:0000259" key="6">
    <source>
        <dbReference type="Pfam" id="PF00288"/>
    </source>
</evidence>
<accession>A0A830E1H6</accession>
<evidence type="ECO:0000313" key="11">
    <source>
        <dbReference type="Proteomes" id="UP000657075"/>
    </source>
</evidence>
<evidence type="ECO:0000259" key="8">
    <source>
        <dbReference type="Pfam" id="PF10509"/>
    </source>
</evidence>
<evidence type="ECO:0000256" key="2">
    <source>
        <dbReference type="ARBA" id="ARBA00022679"/>
    </source>
</evidence>
<keyword evidence="2" id="KW-0808">Transferase</keyword>
<evidence type="ECO:0000256" key="5">
    <source>
        <dbReference type="ARBA" id="ARBA00022840"/>
    </source>
</evidence>
<dbReference type="Proteomes" id="UP000657075">
    <property type="component" value="Unassembled WGS sequence"/>
</dbReference>
<evidence type="ECO:0000256" key="4">
    <source>
        <dbReference type="ARBA" id="ARBA00022777"/>
    </source>
</evidence>
<dbReference type="SUPFAM" id="SSF54211">
    <property type="entry name" value="Ribosomal protein S5 domain 2-like"/>
    <property type="match status" value="1"/>
</dbReference>
<keyword evidence="4" id="KW-0418">Kinase</keyword>
<keyword evidence="12" id="KW-1185">Reference proteome</keyword>
<dbReference type="SUPFAM" id="SSF55060">
    <property type="entry name" value="GHMP Kinase, C-terminal domain"/>
    <property type="match status" value="1"/>
</dbReference>
<comment type="similarity">
    <text evidence="1">Belongs to the GHMP kinase family. GalK subfamily.</text>
</comment>
<keyword evidence="5" id="KW-0067">ATP-binding</keyword>
<dbReference type="EMBL" id="AP026830">
    <property type="protein sequence ID" value="BDR93450.1"/>
    <property type="molecule type" value="Genomic_DNA"/>
</dbReference>
<evidence type="ECO:0000313" key="9">
    <source>
        <dbReference type="EMBL" id="BDR93450.1"/>
    </source>
</evidence>
<proteinExistence type="inferred from homology"/>
<feature type="domain" description="GHMP kinase N-terminal" evidence="6">
    <location>
        <begin position="95"/>
        <end position="182"/>
    </location>
</feature>
<evidence type="ECO:0000313" key="12">
    <source>
        <dbReference type="Proteomes" id="UP001060771"/>
    </source>
</evidence>
<evidence type="ECO:0000256" key="3">
    <source>
        <dbReference type="ARBA" id="ARBA00022741"/>
    </source>
</evidence>
<dbReference type="GO" id="GO:0004335">
    <property type="term" value="F:galactokinase activity"/>
    <property type="evidence" value="ECO:0007669"/>
    <property type="project" value="TreeGrafter"/>
</dbReference>
<dbReference type="Gene3D" id="3.30.70.890">
    <property type="entry name" value="GHMP kinase, C-terminal domain"/>
    <property type="match status" value="1"/>
</dbReference>
<feature type="domain" description="Galactokinase N-terminal" evidence="8">
    <location>
        <begin position="8"/>
        <end position="56"/>
    </location>
</feature>
<dbReference type="Pfam" id="PF08544">
    <property type="entry name" value="GHMP_kinases_C"/>
    <property type="match status" value="1"/>
</dbReference>
<reference evidence="12" key="3">
    <citation type="submission" date="2022-09" db="EMBL/GenBank/DDBJ databases">
        <title>Complete genome sequence of Vulcanisaeta souniana.</title>
        <authorList>
            <person name="Kato S."/>
            <person name="Itoh T."/>
            <person name="Ohkuma M."/>
        </authorList>
    </citation>
    <scope>NUCLEOTIDE SEQUENCE [LARGE SCALE GENOMIC DNA]</scope>
    <source>
        <strain evidence="12">JCM 11219</strain>
    </source>
</reference>
<evidence type="ECO:0000256" key="1">
    <source>
        <dbReference type="ARBA" id="ARBA00006566"/>
    </source>
</evidence>
<reference evidence="10" key="1">
    <citation type="journal article" date="2014" name="Int. J. Syst. Evol. Microbiol.">
        <title>Complete genome sequence of Corynebacterium casei LMG S-19264T (=DSM 44701T), isolated from a smear-ripened cheese.</title>
        <authorList>
            <consortium name="US DOE Joint Genome Institute (JGI-PGF)"/>
            <person name="Walter F."/>
            <person name="Albersmeier A."/>
            <person name="Kalinowski J."/>
            <person name="Ruckert C."/>
        </authorList>
    </citation>
    <scope>NUCLEOTIDE SEQUENCE</scope>
    <source>
        <strain evidence="10">JCM 11219</strain>
    </source>
</reference>
<dbReference type="InterPro" id="IPR006204">
    <property type="entry name" value="GHMP_kinase_N_dom"/>
</dbReference>
<dbReference type="PROSITE" id="PS00627">
    <property type="entry name" value="GHMP_KINASES_ATP"/>
    <property type="match status" value="1"/>
</dbReference>
<dbReference type="InterPro" id="IPR019539">
    <property type="entry name" value="GalKase_N"/>
</dbReference>
<protein>
    <submittedName>
        <fullName evidence="10">Galactokinase</fullName>
    </submittedName>
</protein>
<dbReference type="GO" id="GO:0005524">
    <property type="term" value="F:ATP binding"/>
    <property type="evidence" value="ECO:0007669"/>
    <property type="project" value="UniProtKB-KW"/>
</dbReference>
<dbReference type="PIRSF" id="PIRSF000530">
    <property type="entry name" value="Galactokinase"/>
    <property type="match status" value="1"/>
</dbReference>
<dbReference type="PANTHER" id="PTHR10457:SF7">
    <property type="entry name" value="GALACTOKINASE-RELATED"/>
    <property type="match status" value="1"/>
</dbReference>
<dbReference type="GO" id="GO:0005829">
    <property type="term" value="C:cytosol"/>
    <property type="evidence" value="ECO:0007669"/>
    <property type="project" value="TreeGrafter"/>
</dbReference>
<gene>
    <name evidence="10" type="ORF">GCM10007112_12530</name>
    <name evidence="9" type="ORF">Vsou_25430</name>
</gene>
<reference evidence="10" key="2">
    <citation type="submission" date="2020-09" db="EMBL/GenBank/DDBJ databases">
        <authorList>
            <person name="Sun Q."/>
            <person name="Ohkuma M."/>
        </authorList>
    </citation>
    <scope>NUCLEOTIDE SEQUENCE</scope>
    <source>
        <strain evidence="10">JCM 11219</strain>
    </source>
</reference>
<dbReference type="Pfam" id="PF10509">
    <property type="entry name" value="GalKase_gal_bdg"/>
    <property type="match status" value="1"/>
</dbReference>
<evidence type="ECO:0000259" key="7">
    <source>
        <dbReference type="Pfam" id="PF08544"/>
    </source>
</evidence>
<dbReference type="InterPro" id="IPR014721">
    <property type="entry name" value="Ribsml_uS5_D2-typ_fold_subgr"/>
</dbReference>
<dbReference type="InterPro" id="IPR006206">
    <property type="entry name" value="Mevalonate/galactokinase"/>
</dbReference>
<name>A0A830E1H6_9CREN</name>
<keyword evidence="3" id="KW-0547">Nucleotide-binding</keyword>
<dbReference type="GeneID" id="76208081"/>
<dbReference type="EMBL" id="BMNM01000004">
    <property type="protein sequence ID" value="GGI77223.1"/>
    <property type="molecule type" value="Genomic_DNA"/>
</dbReference>
<dbReference type="GO" id="GO:0006012">
    <property type="term" value="P:galactose metabolic process"/>
    <property type="evidence" value="ECO:0007669"/>
    <property type="project" value="TreeGrafter"/>
</dbReference>
<organism evidence="10 11">
    <name type="scientific">Vulcanisaeta souniana JCM 11219</name>
    <dbReference type="NCBI Taxonomy" id="1293586"/>
    <lineage>
        <taxon>Archaea</taxon>
        <taxon>Thermoproteota</taxon>
        <taxon>Thermoprotei</taxon>
        <taxon>Thermoproteales</taxon>
        <taxon>Thermoproteaceae</taxon>
        <taxon>Vulcanisaeta</taxon>
    </lineage>
</organism>
<reference evidence="9" key="4">
    <citation type="journal article" date="2023" name="Microbiol. Resour. Announc.">
        <title>Complete Genome Sequence of Vulcanisaeta souniana Strain IC-059, a Hyperthermophilic Archaeon Isolated from Hot Spring Water in Japan.</title>
        <authorList>
            <person name="Kato S."/>
            <person name="Itoh T."/>
            <person name="Wu L."/>
            <person name="Ma J."/>
            <person name="Ohkuma M."/>
        </authorList>
    </citation>
    <scope>NUCLEOTIDE SEQUENCE</scope>
    <source>
        <strain evidence="9">JCM 11219</strain>
    </source>
</reference>
<dbReference type="InterPro" id="IPR006203">
    <property type="entry name" value="GHMP_knse_ATP-bd_CS"/>
</dbReference>